<proteinExistence type="predicted"/>
<gene>
    <name evidence="1" type="ORF">HM1_1474</name>
</gene>
<dbReference type="EMBL" id="CP000930">
    <property type="protein sequence ID" value="ABZ84047.1"/>
    <property type="molecule type" value="Genomic_DNA"/>
</dbReference>
<dbReference type="Proteomes" id="UP000008550">
    <property type="component" value="Chromosome"/>
</dbReference>
<evidence type="ECO:0000313" key="2">
    <source>
        <dbReference type="Proteomes" id="UP000008550"/>
    </source>
</evidence>
<sequence>MILCTHGGHSFTRHRCLFSSLEQLACEGYFKTFILKKVGICLDHTMIFFLHQAIMEYGNSLTSATLFSSPTKDPHIDERLCEKCIGAFRQIDTSLIIKMVIMQAIAVSDFRRF</sequence>
<dbReference type="AlphaFoldDB" id="B0TCM1"/>
<reference evidence="1 2" key="1">
    <citation type="journal article" date="2008" name="J. Bacteriol.">
        <title>The genome of Heliobacterium modesticaldum, a phototrophic representative of the Firmicutes containing the simplest photosynthetic apparatus.</title>
        <authorList>
            <person name="Sattley W.M."/>
            <person name="Madigan M.T."/>
            <person name="Swingley W.D."/>
            <person name="Cheung P.C."/>
            <person name="Clocksin K.M."/>
            <person name="Conrad A.L."/>
            <person name="Dejesa L.C."/>
            <person name="Honchak B.M."/>
            <person name="Jung D.O."/>
            <person name="Karbach L.E."/>
            <person name="Kurdoglu A."/>
            <person name="Lahiri S."/>
            <person name="Mastrian S.D."/>
            <person name="Page L.E."/>
            <person name="Taylor H.L."/>
            <person name="Wang Z.T."/>
            <person name="Raymond J."/>
            <person name="Chen M."/>
            <person name="Blankenship R.E."/>
            <person name="Touchman J.W."/>
        </authorList>
    </citation>
    <scope>NUCLEOTIDE SEQUENCE [LARGE SCALE GENOMIC DNA]</scope>
    <source>
        <strain evidence="2">ATCC 51547 / Ice1</strain>
    </source>
</reference>
<protein>
    <submittedName>
        <fullName evidence="1">Uncharacterized protein</fullName>
    </submittedName>
</protein>
<keyword evidence="2" id="KW-1185">Reference proteome</keyword>
<organism evidence="1 2">
    <name type="scientific">Heliobacterium modesticaldum (strain ATCC 51547 / Ice1)</name>
    <dbReference type="NCBI Taxonomy" id="498761"/>
    <lineage>
        <taxon>Bacteria</taxon>
        <taxon>Bacillati</taxon>
        <taxon>Bacillota</taxon>
        <taxon>Clostridia</taxon>
        <taxon>Eubacteriales</taxon>
        <taxon>Heliobacteriaceae</taxon>
        <taxon>Heliomicrobium</taxon>
    </lineage>
</organism>
<dbReference type="STRING" id="498761.HM1_1474"/>
<accession>B0TCM1</accession>
<dbReference type="HOGENOM" id="CLU_2130020_0_0_9"/>
<dbReference type="KEGG" id="hmo:HM1_1474"/>
<name>B0TCM1_HELMI</name>
<evidence type="ECO:0000313" key="1">
    <source>
        <dbReference type="EMBL" id="ABZ84047.1"/>
    </source>
</evidence>